<dbReference type="RefSeq" id="WP_345203781.1">
    <property type="nucleotide sequence ID" value="NZ_BAABHX010000003.1"/>
</dbReference>
<name>A0ABP9MCJ0_9FLAO</name>
<dbReference type="SUPFAM" id="SSF49464">
    <property type="entry name" value="Carboxypeptidase regulatory domain-like"/>
    <property type="match status" value="1"/>
</dbReference>
<evidence type="ECO:0000313" key="5">
    <source>
        <dbReference type="EMBL" id="GAA5092930.1"/>
    </source>
</evidence>
<keyword evidence="2" id="KW-0472">Membrane</keyword>
<evidence type="ECO:0000256" key="4">
    <source>
        <dbReference type="SAM" id="SignalP"/>
    </source>
</evidence>
<evidence type="ECO:0000313" key="6">
    <source>
        <dbReference type="Proteomes" id="UP001500353"/>
    </source>
</evidence>
<dbReference type="InterPro" id="IPR008969">
    <property type="entry name" value="CarboxyPept-like_regulatory"/>
</dbReference>
<comment type="caution">
    <text evidence="5">The sequence shown here is derived from an EMBL/GenBank/DDBJ whole genome shotgun (WGS) entry which is preliminary data.</text>
</comment>
<keyword evidence="4" id="KW-0732">Signal</keyword>
<dbReference type="SUPFAM" id="SSF56935">
    <property type="entry name" value="Porins"/>
    <property type="match status" value="1"/>
</dbReference>
<dbReference type="InterPro" id="IPR036942">
    <property type="entry name" value="Beta-barrel_TonB_sf"/>
</dbReference>
<organism evidence="5 6">
    <name type="scientific">Chryseobacterium ginsengisoli</name>
    <dbReference type="NCBI Taxonomy" id="363853"/>
    <lineage>
        <taxon>Bacteria</taxon>
        <taxon>Pseudomonadati</taxon>
        <taxon>Bacteroidota</taxon>
        <taxon>Flavobacteriia</taxon>
        <taxon>Flavobacteriales</taxon>
        <taxon>Weeksellaceae</taxon>
        <taxon>Chryseobacterium group</taxon>
        <taxon>Chryseobacterium</taxon>
    </lineage>
</organism>
<gene>
    <name evidence="5" type="ORF">GCM10023210_22590</name>
</gene>
<dbReference type="Proteomes" id="UP001500353">
    <property type="component" value="Unassembled WGS sequence"/>
</dbReference>
<feature type="signal peptide" evidence="4">
    <location>
        <begin position="1"/>
        <end position="21"/>
    </location>
</feature>
<keyword evidence="6" id="KW-1185">Reference proteome</keyword>
<protein>
    <submittedName>
        <fullName evidence="5">Carboxypeptidase-like regulatory domain-containing protein</fullName>
    </submittedName>
</protein>
<feature type="chain" id="PRO_5047084638" evidence="4">
    <location>
        <begin position="22"/>
        <end position="964"/>
    </location>
</feature>
<dbReference type="Gene3D" id="2.40.170.20">
    <property type="entry name" value="TonB-dependent receptor, beta-barrel domain"/>
    <property type="match status" value="1"/>
</dbReference>
<dbReference type="EMBL" id="BAABHX010000003">
    <property type="protein sequence ID" value="GAA5092930.1"/>
    <property type="molecule type" value="Genomic_DNA"/>
</dbReference>
<dbReference type="Pfam" id="PF13620">
    <property type="entry name" value="CarboxypepD_reg"/>
    <property type="match status" value="1"/>
</dbReference>
<accession>A0ABP9MCJ0</accession>
<sequence length="964" mass="109373">MIKKLSLVSLFTLLPASYYFAQTTVSAYLKDADGKPIERAEVDMKGKDNDVTADKIGYFQFVDLMPGHYQIVITKPNYETKVMEFDVMDSEKKKDLGVITLYSALTNADQGLAIIDNSGSDDEDSSSGQASTVGLLQSSQDVFNRIASFDLGAYWFRPRGIDGRTSENMMNGVSMVKSDNGNVDFSNWGGLNEIVRYPEISSNHSPSEYAFGGASGVIYKNTKASEYRKGFQATYSITNRNYRQRVSLRYTSGMSKKGWAFTVMGAKRWAEEGIQEGTFYDAYGTYLGVEKKINDNHTITFNAFASPYRRSTASPSTQEVYDYRGVHYNSYWGWQDGEKRSERVRKGFQPIFQLQDFLKINKKSNLWTTVSYQFGKDKGSRLDWQNAQNPSPTYYKKLPSYYLNSIIYSQYHNNTPAANYDMLMQGYQAANENWANNNTDVTQINWNALYNANRATDVVDQAEMSTRFGLTGKRAKYFLVNDVSDDKIFNAATHYTYNFNDKTRFLLNVSYQNFKSEYYREVNDLLGADYALNVDPYADSNKAGSSGLYNMNDSQLAKHVGDKINYDYILRRQEVKVNPGLKLSTGQFDIFVSGLFGYSTSNREGLFKNYLYQNSSFGESKDYNYLNYGLKGQVIYRLNGRNFFIYNGAYFSQAPFLEDIFINPRGNNYAVPNIKNAVVSANDLSYVMSTPFLKVRATAYIVNTQNDTNVQRFFADGLTLSVDNSDTGGTEDKTASAFVTQTMSNVSKRNMGAELGVDVKILPTLSLQGVASWGEYKYTNNPNVYISSDVMAAPYANLGTAYIKDFKVGGTAQKAFSAGFRYNSPKYWWFGASWNYLDDNNLDPSAILRTDDFIQNNNSSTPFVNLDDPKVERYMQQVKLPSSFFVNANVGKSWIIGKYYVLISGSVNNILDNRRYITGGFEQIRSANGNVDFENDYNSRYPNFAPKYWYTQGRSYFVNLQVRF</sequence>
<evidence type="ECO:0000256" key="1">
    <source>
        <dbReference type="ARBA" id="ARBA00004442"/>
    </source>
</evidence>
<reference evidence="6" key="1">
    <citation type="journal article" date="2019" name="Int. J. Syst. Evol. Microbiol.">
        <title>The Global Catalogue of Microorganisms (GCM) 10K type strain sequencing project: providing services to taxonomists for standard genome sequencing and annotation.</title>
        <authorList>
            <consortium name="The Broad Institute Genomics Platform"/>
            <consortium name="The Broad Institute Genome Sequencing Center for Infectious Disease"/>
            <person name="Wu L."/>
            <person name="Ma J."/>
        </authorList>
    </citation>
    <scope>NUCLEOTIDE SEQUENCE [LARGE SCALE GENOMIC DNA]</scope>
    <source>
        <strain evidence="6">JCM 18019</strain>
    </source>
</reference>
<keyword evidence="3" id="KW-0998">Cell outer membrane</keyword>
<comment type="subcellular location">
    <subcellularLocation>
        <location evidence="1">Cell outer membrane</location>
    </subcellularLocation>
</comment>
<evidence type="ECO:0000256" key="3">
    <source>
        <dbReference type="ARBA" id="ARBA00023237"/>
    </source>
</evidence>
<proteinExistence type="predicted"/>
<dbReference type="Gene3D" id="2.60.40.1120">
    <property type="entry name" value="Carboxypeptidase-like, regulatory domain"/>
    <property type="match status" value="1"/>
</dbReference>
<evidence type="ECO:0000256" key="2">
    <source>
        <dbReference type="ARBA" id="ARBA00023136"/>
    </source>
</evidence>